<evidence type="ECO:0000313" key="22">
    <source>
        <dbReference type="EMBL" id="PRP69264.1"/>
    </source>
</evidence>
<sequence>MRNHRPSRLLWGLSPLVALLLSGCQGGILDPKGPVAAEQKSLIITATALMLLVVIPVIVMTLVFAWKYRASNKDAAYEPKWSHSTKIELVVWLIPCIIIAFLATLTWHTTHKLDPYRPLDSDQKPIQVQVVALNWKWLFIYPEQQIATVNELAFPANVPVSFRITSDATMNSFFIPQLGGQIYAMAGMQTQLHLLANEPGIYKGFSANYSGAGFTGMKFNAIATKTPAEFDAWVAKVKASGKALDPQAYLQLLKPSENNPVAYYSSSTPYLFEAVQHKYMAARPSLADSDDAIKLARMTKELCAAITPPVVKE</sequence>
<evidence type="ECO:0000256" key="8">
    <source>
        <dbReference type="ARBA" id="ARBA00022660"/>
    </source>
</evidence>
<protein>
    <recommendedName>
        <fullName evidence="18">Ubiquinol oxidase subunit 2</fullName>
    </recommendedName>
</protein>
<dbReference type="Proteomes" id="UP000239469">
    <property type="component" value="Unassembled WGS sequence"/>
</dbReference>
<evidence type="ECO:0000256" key="11">
    <source>
        <dbReference type="ARBA" id="ARBA00022982"/>
    </source>
</evidence>
<evidence type="ECO:0000256" key="13">
    <source>
        <dbReference type="ARBA" id="ARBA00023002"/>
    </source>
</evidence>
<dbReference type="Pfam" id="PF06481">
    <property type="entry name" value="COX_ARM"/>
    <property type="match status" value="1"/>
</dbReference>
<dbReference type="InterPro" id="IPR034227">
    <property type="entry name" value="CuRO_UO_II"/>
</dbReference>
<keyword evidence="11 18" id="KW-0249">Electron transport</keyword>
<dbReference type="GO" id="GO:0016682">
    <property type="term" value="F:oxidoreductase activity, acting on diphenols and related substances as donors, oxygen as acceptor"/>
    <property type="evidence" value="ECO:0007669"/>
    <property type="project" value="InterPro"/>
</dbReference>
<dbReference type="SUPFAM" id="SSF49503">
    <property type="entry name" value="Cupredoxins"/>
    <property type="match status" value="1"/>
</dbReference>
<evidence type="ECO:0000259" key="21">
    <source>
        <dbReference type="PROSITE" id="PS50999"/>
    </source>
</evidence>
<dbReference type="GO" id="GO:0005507">
    <property type="term" value="F:copper ion binding"/>
    <property type="evidence" value="ECO:0007669"/>
    <property type="project" value="InterPro"/>
</dbReference>
<dbReference type="InterPro" id="IPR002429">
    <property type="entry name" value="CcO_II-like_C"/>
</dbReference>
<dbReference type="NCBIfam" id="TIGR01433">
    <property type="entry name" value="CyoA"/>
    <property type="match status" value="1"/>
</dbReference>
<dbReference type="InterPro" id="IPR011759">
    <property type="entry name" value="Cyt_c_oxidase_su2_TM_dom"/>
</dbReference>
<evidence type="ECO:0000256" key="1">
    <source>
        <dbReference type="ARBA" id="ARBA00004429"/>
    </source>
</evidence>
<feature type="transmembrane region" description="Helical" evidence="19">
    <location>
        <begin position="42"/>
        <end position="66"/>
    </location>
</feature>
<keyword evidence="5 18" id="KW-0813">Transport</keyword>
<evidence type="ECO:0000259" key="20">
    <source>
        <dbReference type="PROSITE" id="PS50857"/>
    </source>
</evidence>
<keyword evidence="12 19" id="KW-1133">Transmembrane helix</keyword>
<evidence type="ECO:0000256" key="10">
    <source>
        <dbReference type="ARBA" id="ARBA00022729"/>
    </source>
</evidence>
<keyword evidence="10" id="KW-0732">Signal</keyword>
<keyword evidence="15" id="KW-0564">Palmitate</keyword>
<evidence type="ECO:0000256" key="18">
    <source>
        <dbReference type="PIRNR" id="PIRNR000292"/>
    </source>
</evidence>
<evidence type="ECO:0000256" key="4">
    <source>
        <dbReference type="ARBA" id="ARBA00011700"/>
    </source>
</evidence>
<dbReference type="Gene3D" id="2.60.40.420">
    <property type="entry name" value="Cupredoxins - blue copper proteins"/>
    <property type="match status" value="1"/>
</dbReference>
<dbReference type="GO" id="GO:0009486">
    <property type="term" value="F:cytochrome bo3 ubiquinol oxidase activity"/>
    <property type="evidence" value="ECO:0007669"/>
    <property type="project" value="InterPro"/>
</dbReference>
<dbReference type="GO" id="GO:0042773">
    <property type="term" value="P:ATP synthesis coupled electron transport"/>
    <property type="evidence" value="ECO:0007669"/>
    <property type="project" value="TreeGrafter"/>
</dbReference>
<keyword evidence="9 19" id="KW-0812">Transmembrane</keyword>
<dbReference type="PANTHER" id="PTHR22888:SF18">
    <property type="entry name" value="CYTOCHROME BO(3) UBIQUINOL OXIDASE SUBUNIT 2"/>
    <property type="match status" value="1"/>
</dbReference>
<evidence type="ECO:0000256" key="9">
    <source>
        <dbReference type="ARBA" id="ARBA00022692"/>
    </source>
</evidence>
<comment type="function">
    <text evidence="17">Cytochrome bo(3) ubiquinol terminal oxidase is the component of the aerobic respiratory chain of E.coli that predominates when cells are grown at high aeration. Has proton pump activity across the membrane in addition to electron transfer, pumping 2 protons/electron.</text>
</comment>
<keyword evidence="16" id="KW-0449">Lipoprotein</keyword>
<evidence type="ECO:0000256" key="19">
    <source>
        <dbReference type="SAM" id="Phobius"/>
    </source>
</evidence>
<dbReference type="PROSITE" id="PS50999">
    <property type="entry name" value="COX2_TM"/>
    <property type="match status" value="1"/>
</dbReference>
<evidence type="ECO:0000256" key="16">
    <source>
        <dbReference type="ARBA" id="ARBA00023288"/>
    </source>
</evidence>
<dbReference type="OrthoDB" id="9783445at2"/>
<keyword evidence="8 18" id="KW-0679">Respiratory chain</keyword>
<reference evidence="22 23" key="1">
    <citation type="submission" date="2017-01" db="EMBL/GenBank/DDBJ databases">
        <title>New insights into the genetic diversity of Chromobacterium isolated from tropical freshwater lake.</title>
        <authorList>
            <person name="Santos A.B."/>
            <person name="Nascimento A.M."/>
            <person name="Da Silva P.C."/>
        </authorList>
    </citation>
    <scope>NUCLEOTIDE SEQUENCE [LARGE SCALE GENOMIC DNA]</scope>
    <source>
        <strain evidence="22 23">56AF</strain>
    </source>
</reference>
<dbReference type="InterPro" id="IPR010514">
    <property type="entry name" value="COX_ARM"/>
</dbReference>
<evidence type="ECO:0000256" key="7">
    <source>
        <dbReference type="ARBA" id="ARBA00022519"/>
    </source>
</evidence>
<dbReference type="Pfam" id="PF00116">
    <property type="entry name" value="COX2"/>
    <property type="match status" value="1"/>
</dbReference>
<comment type="subunit">
    <text evidence="4">Heterooctamer of two A chains, two B chains, two C chains and two D chains.</text>
</comment>
<comment type="similarity">
    <text evidence="3 18">Belongs to the cytochrome c oxidase subunit 2 family.</text>
</comment>
<organism evidence="22 23">
    <name type="scientific">Chromobacterium amazonense</name>
    <dbReference type="NCBI Taxonomy" id="1382803"/>
    <lineage>
        <taxon>Bacteria</taxon>
        <taxon>Pseudomonadati</taxon>
        <taxon>Pseudomonadota</taxon>
        <taxon>Betaproteobacteria</taxon>
        <taxon>Neisseriales</taxon>
        <taxon>Chromobacteriaceae</taxon>
        <taxon>Chromobacterium</taxon>
    </lineage>
</organism>
<keyword evidence="7" id="KW-0997">Cell inner membrane</keyword>
<evidence type="ECO:0000256" key="17">
    <source>
        <dbReference type="ARBA" id="ARBA00025694"/>
    </source>
</evidence>
<dbReference type="InterPro" id="IPR008972">
    <property type="entry name" value="Cupredoxin"/>
</dbReference>
<evidence type="ECO:0000256" key="2">
    <source>
        <dbReference type="ARBA" id="ARBA00004459"/>
    </source>
</evidence>
<dbReference type="PROSITE" id="PS51257">
    <property type="entry name" value="PROKAR_LIPOPROTEIN"/>
    <property type="match status" value="1"/>
</dbReference>
<dbReference type="RefSeq" id="WP_043620258.1">
    <property type="nucleotide sequence ID" value="NZ_CAWMOE010000007.1"/>
</dbReference>
<proteinExistence type="inferred from homology"/>
<dbReference type="CDD" id="cd04212">
    <property type="entry name" value="CuRO_UO_II"/>
    <property type="match status" value="1"/>
</dbReference>
<evidence type="ECO:0000256" key="12">
    <source>
        <dbReference type="ARBA" id="ARBA00022989"/>
    </source>
</evidence>
<feature type="transmembrane region" description="Helical" evidence="19">
    <location>
        <begin position="87"/>
        <end position="107"/>
    </location>
</feature>
<dbReference type="AlphaFoldDB" id="A0A1S1XBW2"/>
<comment type="subcellular location">
    <subcellularLocation>
        <location evidence="1">Cell inner membrane</location>
        <topology evidence="1">Multi-pass membrane protein</topology>
    </subcellularLocation>
    <subcellularLocation>
        <location evidence="18">Cell membrane</location>
    </subcellularLocation>
    <subcellularLocation>
        <location evidence="2">Cell outer membrane</location>
        <topology evidence="2">Lipid-anchor</topology>
    </subcellularLocation>
</comment>
<feature type="domain" description="Cytochrome oxidase subunit II transmembrane region profile" evidence="21">
    <location>
        <begin position="20"/>
        <end position="117"/>
    </location>
</feature>
<dbReference type="InterPro" id="IPR045187">
    <property type="entry name" value="CcO_II"/>
</dbReference>
<dbReference type="InterPro" id="IPR006333">
    <property type="entry name" value="Cyt_o_ubiquinol_oxidase_su2"/>
</dbReference>
<dbReference type="EMBL" id="MTBD01000032">
    <property type="protein sequence ID" value="PRP69264.1"/>
    <property type="molecule type" value="Genomic_DNA"/>
</dbReference>
<dbReference type="InterPro" id="IPR036257">
    <property type="entry name" value="Cyt_c_oxidase_su2_TM_sf"/>
</dbReference>
<keyword evidence="14 18" id="KW-0472">Membrane</keyword>
<dbReference type="Gene3D" id="1.10.287.90">
    <property type="match status" value="1"/>
</dbReference>
<evidence type="ECO:0000256" key="5">
    <source>
        <dbReference type="ARBA" id="ARBA00022448"/>
    </source>
</evidence>
<dbReference type="GO" id="GO:0004129">
    <property type="term" value="F:cytochrome-c oxidase activity"/>
    <property type="evidence" value="ECO:0007669"/>
    <property type="project" value="UniProtKB-UniRule"/>
</dbReference>
<keyword evidence="6 18" id="KW-1003">Cell membrane</keyword>
<gene>
    <name evidence="22" type="ORF">BUE93_17905</name>
</gene>
<dbReference type="PROSITE" id="PS50857">
    <property type="entry name" value="COX2_CUA"/>
    <property type="match status" value="1"/>
</dbReference>
<dbReference type="GO" id="GO:0005886">
    <property type="term" value="C:plasma membrane"/>
    <property type="evidence" value="ECO:0007669"/>
    <property type="project" value="UniProtKB-SubCell"/>
</dbReference>
<keyword evidence="13 18" id="KW-0560">Oxidoreductase</keyword>
<name>A0A1S1XBW2_9NEIS</name>
<comment type="caution">
    <text evidence="22">The sequence shown here is derived from an EMBL/GenBank/DDBJ whole genome shotgun (WGS) entry which is preliminary data.</text>
</comment>
<dbReference type="FunFam" id="1.10.287.90:FF:000002">
    <property type="entry name" value="Ubiquinol oxidase subunit 2"/>
    <property type="match status" value="1"/>
</dbReference>
<accession>A0A1S1XBW2</accession>
<dbReference type="PIRSF" id="PIRSF000292">
    <property type="entry name" value="Ubi_od_II"/>
    <property type="match status" value="1"/>
</dbReference>
<evidence type="ECO:0000256" key="15">
    <source>
        <dbReference type="ARBA" id="ARBA00023139"/>
    </source>
</evidence>
<dbReference type="SUPFAM" id="SSF81464">
    <property type="entry name" value="Cytochrome c oxidase subunit II-like, transmembrane region"/>
    <property type="match status" value="1"/>
</dbReference>
<dbReference type="PANTHER" id="PTHR22888">
    <property type="entry name" value="CYTOCHROME C OXIDASE, SUBUNIT II"/>
    <property type="match status" value="1"/>
</dbReference>
<evidence type="ECO:0000256" key="3">
    <source>
        <dbReference type="ARBA" id="ARBA00007866"/>
    </source>
</evidence>
<feature type="domain" description="Cytochrome oxidase subunit II copper A binding" evidence="20">
    <location>
        <begin position="123"/>
        <end position="236"/>
    </location>
</feature>
<dbReference type="FunFam" id="2.60.40.420:FF:000008">
    <property type="entry name" value="Ubiquinol oxidase subunit 2"/>
    <property type="match status" value="1"/>
</dbReference>
<dbReference type="GO" id="GO:0009279">
    <property type="term" value="C:cell outer membrane"/>
    <property type="evidence" value="ECO:0007669"/>
    <property type="project" value="UniProtKB-SubCell"/>
</dbReference>
<evidence type="ECO:0000256" key="14">
    <source>
        <dbReference type="ARBA" id="ARBA00023136"/>
    </source>
</evidence>
<evidence type="ECO:0000313" key="23">
    <source>
        <dbReference type="Proteomes" id="UP000239469"/>
    </source>
</evidence>
<evidence type="ECO:0000256" key="6">
    <source>
        <dbReference type="ARBA" id="ARBA00022475"/>
    </source>
</evidence>